<comment type="caution">
    <text evidence="7">The sequence shown here is derived from an EMBL/GenBank/DDBJ whole genome shotgun (WGS) entry which is preliminary data.</text>
</comment>
<evidence type="ECO:0000313" key="8">
    <source>
        <dbReference type="Proteomes" id="UP000236220"/>
    </source>
</evidence>
<evidence type="ECO:0000256" key="1">
    <source>
        <dbReference type="ARBA" id="ARBA00022490"/>
    </source>
</evidence>
<keyword evidence="2" id="KW-0698">rRNA processing</keyword>
<keyword evidence="1" id="KW-0963">Cytoplasm</keyword>
<accession>A0A2K1Q1Q6</accession>
<dbReference type="InterPro" id="IPR046977">
    <property type="entry name" value="RsmC/RlmG"/>
</dbReference>
<gene>
    <name evidence="7" type="ORF">Lysil_0617</name>
</gene>
<dbReference type="GO" id="GO:0008170">
    <property type="term" value="F:N-methyltransferase activity"/>
    <property type="evidence" value="ECO:0007669"/>
    <property type="project" value="UniProtKB-ARBA"/>
</dbReference>
<dbReference type="EMBL" id="NPZB01000001">
    <property type="protein sequence ID" value="PNS08988.1"/>
    <property type="molecule type" value="Genomic_DNA"/>
</dbReference>
<keyword evidence="5" id="KW-0949">S-adenosyl-L-methionine</keyword>
<proteinExistence type="predicted"/>
<keyword evidence="3 7" id="KW-0489">Methyltransferase</keyword>
<evidence type="ECO:0000256" key="5">
    <source>
        <dbReference type="ARBA" id="ARBA00022691"/>
    </source>
</evidence>
<dbReference type="CDD" id="cd02440">
    <property type="entry name" value="AdoMet_MTases"/>
    <property type="match status" value="1"/>
</dbReference>
<dbReference type="RefSeq" id="WP_103074100.1">
    <property type="nucleotide sequence ID" value="NZ_NPZB01000001.1"/>
</dbReference>
<dbReference type="PANTHER" id="PTHR47816:SF4">
    <property type="entry name" value="RIBOSOMAL RNA SMALL SUBUNIT METHYLTRANSFERASE C"/>
    <property type="match status" value="1"/>
</dbReference>
<protein>
    <submittedName>
        <fullName evidence="7">16S RNA G1207 methylase RsmC</fullName>
    </submittedName>
</protein>
<dbReference type="InterPro" id="IPR007848">
    <property type="entry name" value="Small_mtfrase_dom"/>
</dbReference>
<evidence type="ECO:0000256" key="3">
    <source>
        <dbReference type="ARBA" id="ARBA00022603"/>
    </source>
</evidence>
<dbReference type="GO" id="GO:0006364">
    <property type="term" value="P:rRNA processing"/>
    <property type="evidence" value="ECO:0007669"/>
    <property type="project" value="UniProtKB-KW"/>
</dbReference>
<keyword evidence="8" id="KW-1185">Reference proteome</keyword>
<dbReference type="InterPro" id="IPR029063">
    <property type="entry name" value="SAM-dependent_MTases_sf"/>
</dbReference>
<dbReference type="InterPro" id="IPR002052">
    <property type="entry name" value="DNA_methylase_N6_adenine_CS"/>
</dbReference>
<evidence type="ECO:0000259" key="6">
    <source>
        <dbReference type="Pfam" id="PF05175"/>
    </source>
</evidence>
<evidence type="ECO:0000313" key="7">
    <source>
        <dbReference type="EMBL" id="PNS08988.1"/>
    </source>
</evidence>
<reference evidence="7 8" key="1">
    <citation type="submission" date="2017-08" db="EMBL/GenBank/DDBJ databases">
        <title>Lysobacter sylvestris genome.</title>
        <authorList>
            <person name="Zhang D.-C."/>
            <person name="Albuquerque L."/>
            <person name="Franca L."/>
            <person name="Froufe H.J.C."/>
            <person name="Barroso C."/>
            <person name="Egas C."/>
            <person name="Da Costa M."/>
            <person name="Margesin R."/>
        </authorList>
    </citation>
    <scope>NUCLEOTIDE SEQUENCE [LARGE SCALE GENOMIC DNA]</scope>
    <source>
        <strain evidence="7 8">AM20-91</strain>
    </source>
</reference>
<organism evidence="7 8">
    <name type="scientific">Solilutibacter silvestris</name>
    <dbReference type="NCBI Taxonomy" id="1645665"/>
    <lineage>
        <taxon>Bacteria</taxon>
        <taxon>Pseudomonadati</taxon>
        <taxon>Pseudomonadota</taxon>
        <taxon>Gammaproteobacteria</taxon>
        <taxon>Lysobacterales</taxon>
        <taxon>Lysobacteraceae</taxon>
        <taxon>Solilutibacter</taxon>
    </lineage>
</organism>
<dbReference type="OrthoDB" id="9816072at2"/>
<dbReference type="GO" id="GO:0032259">
    <property type="term" value="P:methylation"/>
    <property type="evidence" value="ECO:0007669"/>
    <property type="project" value="UniProtKB-KW"/>
</dbReference>
<dbReference type="GO" id="GO:0008757">
    <property type="term" value="F:S-adenosylmethionine-dependent methyltransferase activity"/>
    <property type="evidence" value="ECO:0007669"/>
    <property type="project" value="InterPro"/>
</dbReference>
<dbReference type="SUPFAM" id="SSF53335">
    <property type="entry name" value="S-adenosyl-L-methionine-dependent methyltransferases"/>
    <property type="match status" value="1"/>
</dbReference>
<keyword evidence="4" id="KW-0808">Transferase</keyword>
<dbReference type="GO" id="GO:0003676">
    <property type="term" value="F:nucleic acid binding"/>
    <property type="evidence" value="ECO:0007669"/>
    <property type="project" value="InterPro"/>
</dbReference>
<dbReference type="Gene3D" id="3.40.50.150">
    <property type="entry name" value="Vaccinia Virus protein VP39"/>
    <property type="match status" value="1"/>
</dbReference>
<dbReference type="PANTHER" id="PTHR47816">
    <property type="entry name" value="RIBOSOMAL RNA SMALL SUBUNIT METHYLTRANSFERASE C"/>
    <property type="match status" value="1"/>
</dbReference>
<sequence length="345" mass="37146">MKNDPALQALWLPLDSGRIALPNVDKPANPGLFLNARAPLPANGRSLACVQPFRPDFDALVRAGAEAHGDDDGIAAGSQPLVLLLASRARAWNRALLARAAVLCASDGQIVASASNDEGAKSLEADFMRLFGGGNVLSKHKCRVVWASPRSVDHAIADEWLRAAEPRRRDDGLWTQAGVFSADGIDPASALLMMHLPANLAGTIADFGAGSGVLSRHVARHCQQARKIDLYEADHRALQLAKRNLGDANVDTAYHWHDIAAGVSERFDAVVMNPPFHLTGKRGIPELGQRFIDVAADALQRRGALWMVANAHLPYEEVLAKRFARVDAVATHAGFKVLHAAEPHR</sequence>
<dbReference type="PROSITE" id="PS00092">
    <property type="entry name" value="N6_MTASE"/>
    <property type="match status" value="1"/>
</dbReference>
<dbReference type="Pfam" id="PF05175">
    <property type="entry name" value="MTS"/>
    <property type="match status" value="1"/>
</dbReference>
<evidence type="ECO:0000256" key="2">
    <source>
        <dbReference type="ARBA" id="ARBA00022552"/>
    </source>
</evidence>
<dbReference type="AlphaFoldDB" id="A0A2K1Q1Q6"/>
<evidence type="ECO:0000256" key="4">
    <source>
        <dbReference type="ARBA" id="ARBA00022679"/>
    </source>
</evidence>
<feature type="domain" description="Methyltransferase small" evidence="6">
    <location>
        <begin position="173"/>
        <end position="338"/>
    </location>
</feature>
<name>A0A2K1Q1Q6_9GAMM</name>
<dbReference type="Proteomes" id="UP000236220">
    <property type="component" value="Unassembled WGS sequence"/>
</dbReference>